<dbReference type="Proteomes" id="UP000061603">
    <property type="component" value="Chromosome"/>
</dbReference>
<evidence type="ECO:0000313" key="2">
    <source>
        <dbReference type="Proteomes" id="UP000061603"/>
    </source>
</evidence>
<organism evidence="1 2">
    <name type="scientific">Rugosibacter aromaticivorans</name>
    <dbReference type="NCBI Taxonomy" id="1565605"/>
    <lineage>
        <taxon>Bacteria</taxon>
        <taxon>Pseudomonadati</taxon>
        <taxon>Pseudomonadota</taxon>
        <taxon>Betaproteobacteria</taxon>
        <taxon>Nitrosomonadales</taxon>
        <taxon>Sterolibacteriaceae</taxon>
        <taxon>Rugosibacter</taxon>
    </lineage>
</organism>
<protein>
    <submittedName>
        <fullName evidence="1">Uncharacterized protein</fullName>
    </submittedName>
</protein>
<dbReference type="KEGG" id="rbu:PG1C_05720"/>
<reference evidence="1 2" key="1">
    <citation type="journal article" date="2015" name="Genome Announc.">
        <title>Complete Genome Sequence of a Novel Bacterium within the Family Rhodocyclaceae That Degrades Polycyclic Aromatic Hydrocarbons.</title>
        <authorList>
            <person name="Singleton D.R."/>
            <person name="Dickey A.N."/>
            <person name="Scholl E.H."/>
            <person name="Wright F.A."/>
            <person name="Aitken M.D."/>
        </authorList>
    </citation>
    <scope>NUCLEOTIDE SEQUENCE [LARGE SCALE GENOMIC DNA]</scope>
    <source>
        <strain evidence="2">PG1-Ca6</strain>
    </source>
</reference>
<dbReference type="AlphaFoldDB" id="A0A0C5J836"/>
<dbReference type="STRING" id="1565605.PG1C_05720"/>
<evidence type="ECO:0000313" key="1">
    <source>
        <dbReference type="EMBL" id="AJP48095.1"/>
    </source>
</evidence>
<proteinExistence type="predicted"/>
<dbReference type="EMBL" id="CP010554">
    <property type="protein sequence ID" value="AJP48095.1"/>
    <property type="molecule type" value="Genomic_DNA"/>
</dbReference>
<name>A0A0C5J836_9PROT</name>
<sequence length="87" mass="10022">MSIDADGSVEYLIDKRAGLEGSFNSRFELRSDGSTVEFSGNIARFNRRDNLFGYDWSETIRRINALLNLYSIPPFTAGKLYRFSCRR</sequence>
<accession>A0A0C5J836</accession>
<keyword evidence="2" id="KW-1185">Reference proteome</keyword>
<dbReference type="HOGENOM" id="CLU_2481196_0_0_4"/>
<gene>
    <name evidence="1" type="ORF">PG1C_05720</name>
</gene>